<dbReference type="GO" id="GO:0140098">
    <property type="term" value="F:catalytic activity, acting on RNA"/>
    <property type="evidence" value="ECO:0007669"/>
    <property type="project" value="UniProtKB-ARBA"/>
</dbReference>
<evidence type="ECO:0000256" key="1">
    <source>
        <dbReference type="SAM" id="Coils"/>
    </source>
</evidence>
<proteinExistence type="predicted"/>
<comment type="caution">
    <text evidence="3">The sequence shown here is derived from an EMBL/GenBank/DDBJ whole genome shotgun (WGS) entry which is preliminary data.</text>
</comment>
<dbReference type="GO" id="GO:0009982">
    <property type="term" value="F:pseudouridine synthase activity"/>
    <property type="evidence" value="ECO:0007669"/>
    <property type="project" value="InterPro"/>
</dbReference>
<dbReference type="InterPro" id="IPR050188">
    <property type="entry name" value="RluA_PseudoU_synthase"/>
</dbReference>
<dbReference type="RefSeq" id="WP_017053708.1">
    <property type="nucleotide sequence ID" value="NZ_AJYW02000021.1"/>
</dbReference>
<dbReference type="CDD" id="cd02869">
    <property type="entry name" value="PseudoU_synth_RluA_like"/>
    <property type="match status" value="1"/>
</dbReference>
<dbReference type="InterPro" id="IPR020103">
    <property type="entry name" value="PsdUridine_synth_cat_dom_sf"/>
</dbReference>
<evidence type="ECO:0000259" key="2">
    <source>
        <dbReference type="Pfam" id="PF00849"/>
    </source>
</evidence>
<gene>
    <name evidence="3" type="ORF">A130_11070</name>
</gene>
<sequence length="549" mass="63065">MLPFNPRFSQLAFDPATQPLPKRFTFPYYYEPHPLANQAIEGLQRYLTDQSNALEDVLHMGRMFGVLVVKDQDGVVGYLSSVSGEKPTALEKFVPSILDSTNPELQYIQNKIDNLRCKLDKLNDDPDLHQLNLELMSIKSESSIALDSHQLRIKEAKKDRKLQRNEAEAEMSPEQLASFIKSLGEQSSQEKRQLKKLKHEWLKKIAFVEEQLRNQNATVNAQKDACRLELGKLTKLNLQQRTFLNQHGITQSLYHLFKDNTQLEPIVNSEHENAPKLLQYAFKHQMKPLALAEFWWGPAPEKEIRQHKNLYPVCQSKCYEILNHMLDGIETEPSPLTVNLAEGKELDIIYEDDVMVIVNKPEEFLSVPGKTILDSVYTRIKSRYPNATGPLIVHRLDMSTSGLIVLALTSEANRSIQKQFIERTVEKHYVALLEGEVEEESGVIKLPLAGDLCDRPRQLVCFEEGRKAETTWQVLNRIEGRTRVRLYPKTGRTHQLRVHCAHRLGLNCSIVGDDLYGYKQDRLHLHAEYLRLIHPVTKKVMVFTADANF</sequence>
<dbReference type="GO" id="GO:0003723">
    <property type="term" value="F:RNA binding"/>
    <property type="evidence" value="ECO:0007669"/>
    <property type="project" value="InterPro"/>
</dbReference>
<dbReference type="InterPro" id="IPR006224">
    <property type="entry name" value="PsdUridine_synth_RluA-like_CS"/>
</dbReference>
<dbReference type="GO" id="GO:0000455">
    <property type="term" value="P:enzyme-directed rRNA pseudouridine synthesis"/>
    <property type="evidence" value="ECO:0007669"/>
    <property type="project" value="TreeGrafter"/>
</dbReference>
<evidence type="ECO:0000313" key="3">
    <source>
        <dbReference type="EMBL" id="OEE79579.1"/>
    </source>
</evidence>
<accession>A0A1E5D7F6</accession>
<keyword evidence="4" id="KW-1185">Reference proteome</keyword>
<dbReference type="EMBL" id="AJYW02000021">
    <property type="protein sequence ID" value="OEE79579.1"/>
    <property type="molecule type" value="Genomic_DNA"/>
</dbReference>
<keyword evidence="1" id="KW-0175">Coiled coil</keyword>
<dbReference type="PROSITE" id="PS01129">
    <property type="entry name" value="PSI_RLU"/>
    <property type="match status" value="1"/>
</dbReference>
<dbReference type="PANTHER" id="PTHR21600">
    <property type="entry name" value="MITOCHONDRIAL RNA PSEUDOURIDINE SYNTHASE"/>
    <property type="match status" value="1"/>
</dbReference>
<evidence type="ECO:0000313" key="4">
    <source>
        <dbReference type="Proteomes" id="UP000094165"/>
    </source>
</evidence>
<dbReference type="Proteomes" id="UP000094165">
    <property type="component" value="Unassembled WGS sequence"/>
</dbReference>
<dbReference type="Gene3D" id="3.30.2350.10">
    <property type="entry name" value="Pseudouridine synthase"/>
    <property type="match status" value="1"/>
</dbReference>
<dbReference type="Pfam" id="PF00849">
    <property type="entry name" value="PseudoU_synth_2"/>
    <property type="match status" value="1"/>
</dbReference>
<dbReference type="InterPro" id="IPR006145">
    <property type="entry name" value="PsdUridine_synth_RsuA/RluA"/>
</dbReference>
<organism evidence="3 4">
    <name type="scientific">Vibrio genomosp. F6 str. FF-238</name>
    <dbReference type="NCBI Taxonomy" id="1191298"/>
    <lineage>
        <taxon>Bacteria</taxon>
        <taxon>Pseudomonadati</taxon>
        <taxon>Pseudomonadota</taxon>
        <taxon>Gammaproteobacteria</taxon>
        <taxon>Vibrionales</taxon>
        <taxon>Vibrionaceae</taxon>
        <taxon>Vibrio</taxon>
    </lineage>
</organism>
<dbReference type="PANTHER" id="PTHR21600:SF89">
    <property type="entry name" value="RIBOSOMAL LARGE SUBUNIT PSEUDOURIDINE SYNTHASE A"/>
    <property type="match status" value="1"/>
</dbReference>
<feature type="domain" description="Pseudouridine synthase RsuA/RluA-like" evidence="2">
    <location>
        <begin position="355"/>
        <end position="502"/>
    </location>
</feature>
<feature type="coiled-coil region" evidence="1">
    <location>
        <begin position="105"/>
        <end position="225"/>
    </location>
</feature>
<protein>
    <recommendedName>
        <fullName evidence="2">Pseudouridine synthase RsuA/RluA-like domain-containing protein</fullName>
    </recommendedName>
</protein>
<dbReference type="SUPFAM" id="SSF55120">
    <property type="entry name" value="Pseudouridine synthase"/>
    <property type="match status" value="1"/>
</dbReference>
<name>A0A1E5D7F6_9VIBR</name>
<reference evidence="3 4" key="1">
    <citation type="journal article" date="2012" name="Science">
        <title>Ecological populations of bacteria act as socially cohesive units of antibiotic production and resistance.</title>
        <authorList>
            <person name="Cordero O.X."/>
            <person name="Wildschutte H."/>
            <person name="Kirkup B."/>
            <person name="Proehl S."/>
            <person name="Ngo L."/>
            <person name="Hussain F."/>
            <person name="Le Roux F."/>
            <person name="Mincer T."/>
            <person name="Polz M.F."/>
        </authorList>
    </citation>
    <scope>NUCLEOTIDE SEQUENCE [LARGE SCALE GENOMIC DNA]</scope>
    <source>
        <strain evidence="3 4">FF-238</strain>
    </source>
</reference>
<dbReference type="AlphaFoldDB" id="A0A1E5D7F6"/>